<evidence type="ECO:0000313" key="8">
    <source>
        <dbReference type="Proteomes" id="UP001320544"/>
    </source>
</evidence>
<dbReference type="PROSITE" id="PS50850">
    <property type="entry name" value="MFS"/>
    <property type="match status" value="1"/>
</dbReference>
<feature type="transmembrane region" description="Helical" evidence="5">
    <location>
        <begin position="434"/>
        <end position="456"/>
    </location>
</feature>
<feature type="transmembrane region" description="Helical" evidence="5">
    <location>
        <begin position="117"/>
        <end position="136"/>
    </location>
</feature>
<gene>
    <name evidence="7" type="ORF">CE91St30_24610</name>
</gene>
<organism evidence="7 8">
    <name type="scientific">Raoultibacter timonensis</name>
    <dbReference type="NCBI Taxonomy" id="1907662"/>
    <lineage>
        <taxon>Bacteria</taxon>
        <taxon>Bacillati</taxon>
        <taxon>Actinomycetota</taxon>
        <taxon>Coriobacteriia</taxon>
        <taxon>Eggerthellales</taxon>
        <taxon>Eggerthellaceae</taxon>
        <taxon>Raoultibacter</taxon>
    </lineage>
</organism>
<feature type="domain" description="Major facilitator superfamily (MFS) profile" evidence="6">
    <location>
        <begin position="47"/>
        <end position="460"/>
    </location>
</feature>
<accession>A0ABN6MGQ3</accession>
<dbReference type="SUPFAM" id="SSF103473">
    <property type="entry name" value="MFS general substrate transporter"/>
    <property type="match status" value="1"/>
</dbReference>
<evidence type="ECO:0000256" key="5">
    <source>
        <dbReference type="SAM" id="Phobius"/>
    </source>
</evidence>
<keyword evidence="8" id="KW-1185">Reference proteome</keyword>
<keyword evidence="2 5" id="KW-0812">Transmembrane</keyword>
<feature type="transmembrane region" description="Helical" evidence="5">
    <location>
        <begin position="207"/>
        <end position="227"/>
    </location>
</feature>
<dbReference type="InterPro" id="IPR011701">
    <property type="entry name" value="MFS"/>
</dbReference>
<dbReference type="InterPro" id="IPR020846">
    <property type="entry name" value="MFS_dom"/>
</dbReference>
<dbReference type="PANTHER" id="PTHR11360:SF290">
    <property type="entry name" value="MONOCARBOXYLATE MFS PERMEASE"/>
    <property type="match status" value="1"/>
</dbReference>
<dbReference type="EMBL" id="AP025564">
    <property type="protein sequence ID" value="BDE97128.1"/>
    <property type="molecule type" value="Genomic_DNA"/>
</dbReference>
<feature type="transmembrane region" description="Helical" evidence="5">
    <location>
        <begin position="373"/>
        <end position="393"/>
    </location>
</feature>
<reference evidence="7 8" key="1">
    <citation type="submission" date="2022-01" db="EMBL/GenBank/DDBJ databases">
        <title>Novel bile acid biosynthetic pathways are enriched in the microbiome of centenarians.</title>
        <authorList>
            <person name="Sato Y."/>
            <person name="Atarashi K."/>
            <person name="Plichta R.D."/>
            <person name="Arai Y."/>
            <person name="Sasajima S."/>
            <person name="Kearney M.S."/>
            <person name="Suda W."/>
            <person name="Takeshita K."/>
            <person name="Sasaki T."/>
            <person name="Okamoto S."/>
            <person name="Skelly N.A."/>
            <person name="Okamura Y."/>
            <person name="Vlamakis H."/>
            <person name="Li Y."/>
            <person name="Tanoue T."/>
            <person name="Takei H."/>
            <person name="Nittono H."/>
            <person name="Narushima S."/>
            <person name="Irie J."/>
            <person name="Itoh H."/>
            <person name="Moriya K."/>
            <person name="Sugiura Y."/>
            <person name="Suematsu M."/>
            <person name="Moritoki N."/>
            <person name="Shibata S."/>
            <person name="Littman R.D."/>
            <person name="Fischbach A.M."/>
            <person name="Uwamino Y."/>
            <person name="Inoue T."/>
            <person name="Honda A."/>
            <person name="Hattori M."/>
            <person name="Murai T."/>
            <person name="Xavier J.R."/>
            <person name="Hirose N."/>
            <person name="Honda K."/>
        </authorList>
    </citation>
    <scope>NUCLEOTIDE SEQUENCE [LARGE SCALE GENOMIC DNA]</scope>
    <source>
        <strain evidence="7 8">CE91-St30</strain>
    </source>
</reference>
<sequence>MADTTTAQHDGPQGAGALLGEEASRPAEAAQGGRPPQGGRKEGGFFYGWWIVIGGLLIMATCYTIFVNCIPLFQSHMVADLGISVGQFNTGVSICTVVAVFASLVIGRLTDKCSARVLAAVTILTSSIVLVLFSFITELWQLYALCVIAGMVVVAGTRLLVSVVIANWFTLKRGLAVSIALAGSGLGGVVLSPVTSAMIEGYGWRPAFLLLAVTCLVVALPLSVATFRSRPSDKGLEPYGAGQVEQTKSDRSPDVPVTVSIGWKHLRKSAGFWLLIIGFVMMGITNGAIITNSISNMTSVTLDGVEVVTGGHSTLWAGTVWSFYLAVVIFAKVALGAIYDRWGMKTGTILGTATSVLAGIALCFPATDWGPILACLFFGFATCMGTVAPPIMVVKEYGKKDLGTVTGIVTAFEMFGAAVGSVVSGIMFDAYFSFVPVWIMVIIASVVMGVTLLASIPAARKLVERRRAEGASELDAEGFEIDAMGVRIGA</sequence>
<keyword evidence="3 5" id="KW-1133">Transmembrane helix</keyword>
<feature type="transmembrane region" description="Helical" evidence="5">
    <location>
        <begin position="175"/>
        <end position="195"/>
    </location>
</feature>
<feature type="transmembrane region" description="Helical" evidence="5">
    <location>
        <begin position="347"/>
        <end position="367"/>
    </location>
</feature>
<feature type="transmembrane region" description="Helical" evidence="5">
    <location>
        <begin position="314"/>
        <end position="335"/>
    </location>
</feature>
<keyword evidence="4 5" id="KW-0472">Membrane</keyword>
<evidence type="ECO:0000256" key="4">
    <source>
        <dbReference type="ARBA" id="ARBA00023136"/>
    </source>
</evidence>
<protein>
    <submittedName>
        <fullName evidence="7">MFS transporter</fullName>
    </submittedName>
</protein>
<name>A0ABN6MGQ3_9ACTN</name>
<feature type="transmembrane region" description="Helical" evidence="5">
    <location>
        <begin position="44"/>
        <end position="66"/>
    </location>
</feature>
<dbReference type="RefSeq" id="WP_244386281.1">
    <property type="nucleotide sequence ID" value="NZ_AP025564.1"/>
</dbReference>
<comment type="subcellular location">
    <subcellularLocation>
        <location evidence="1">Cell membrane</location>
        <topology evidence="1">Multi-pass membrane protein</topology>
    </subcellularLocation>
</comment>
<feature type="transmembrane region" description="Helical" evidence="5">
    <location>
        <begin position="405"/>
        <end position="428"/>
    </location>
</feature>
<dbReference type="Pfam" id="PF07690">
    <property type="entry name" value="MFS_1"/>
    <property type="match status" value="1"/>
</dbReference>
<feature type="transmembrane region" description="Helical" evidence="5">
    <location>
        <begin position="272"/>
        <end position="294"/>
    </location>
</feature>
<evidence type="ECO:0000256" key="1">
    <source>
        <dbReference type="ARBA" id="ARBA00004651"/>
    </source>
</evidence>
<evidence type="ECO:0000256" key="3">
    <source>
        <dbReference type="ARBA" id="ARBA00022989"/>
    </source>
</evidence>
<feature type="transmembrane region" description="Helical" evidence="5">
    <location>
        <begin position="142"/>
        <end position="168"/>
    </location>
</feature>
<dbReference type="InterPro" id="IPR036259">
    <property type="entry name" value="MFS_trans_sf"/>
</dbReference>
<dbReference type="InterPro" id="IPR050327">
    <property type="entry name" value="Proton-linked_MCT"/>
</dbReference>
<evidence type="ECO:0000256" key="2">
    <source>
        <dbReference type="ARBA" id="ARBA00022692"/>
    </source>
</evidence>
<dbReference type="Gene3D" id="1.20.1250.20">
    <property type="entry name" value="MFS general substrate transporter like domains"/>
    <property type="match status" value="1"/>
</dbReference>
<dbReference type="PANTHER" id="PTHR11360">
    <property type="entry name" value="MONOCARBOXYLATE TRANSPORTER"/>
    <property type="match status" value="1"/>
</dbReference>
<dbReference type="Proteomes" id="UP001320544">
    <property type="component" value="Chromosome"/>
</dbReference>
<evidence type="ECO:0000259" key="6">
    <source>
        <dbReference type="PROSITE" id="PS50850"/>
    </source>
</evidence>
<feature type="transmembrane region" description="Helical" evidence="5">
    <location>
        <begin position="86"/>
        <end position="105"/>
    </location>
</feature>
<evidence type="ECO:0000313" key="7">
    <source>
        <dbReference type="EMBL" id="BDE97128.1"/>
    </source>
</evidence>
<proteinExistence type="predicted"/>